<evidence type="ECO:0000259" key="1">
    <source>
        <dbReference type="PROSITE" id="PS50943"/>
    </source>
</evidence>
<dbReference type="SUPFAM" id="SSF47413">
    <property type="entry name" value="lambda repressor-like DNA-binding domains"/>
    <property type="match status" value="1"/>
</dbReference>
<organism evidence="2">
    <name type="scientific">mine drainage metagenome</name>
    <dbReference type="NCBI Taxonomy" id="410659"/>
    <lineage>
        <taxon>unclassified sequences</taxon>
        <taxon>metagenomes</taxon>
        <taxon>ecological metagenomes</taxon>
    </lineage>
</organism>
<gene>
    <name evidence="2" type="ORF">CARN7_2638</name>
</gene>
<comment type="caution">
    <text evidence="2">The sequence shown here is derived from an EMBL/GenBank/DDBJ whole genome shotgun (WGS) entry which is preliminary data.</text>
</comment>
<dbReference type="CDD" id="cd00093">
    <property type="entry name" value="HTH_XRE"/>
    <property type="match status" value="1"/>
</dbReference>
<evidence type="ECO:0000313" key="2">
    <source>
        <dbReference type="EMBL" id="CBI11791.1"/>
    </source>
</evidence>
<accession>E6QX17</accession>
<name>E6QX17_9ZZZZ</name>
<dbReference type="InterPro" id="IPR010982">
    <property type="entry name" value="Lambda_DNA-bd_dom_sf"/>
</dbReference>
<proteinExistence type="predicted"/>
<protein>
    <recommendedName>
        <fullName evidence="1">HTH cro/C1-type domain-containing protein</fullName>
    </recommendedName>
</protein>
<dbReference type="GO" id="GO:0003677">
    <property type="term" value="F:DNA binding"/>
    <property type="evidence" value="ECO:0007669"/>
    <property type="project" value="InterPro"/>
</dbReference>
<feature type="domain" description="HTH cro/C1-type" evidence="1">
    <location>
        <begin position="21"/>
        <end position="73"/>
    </location>
</feature>
<sequence length="105" mass="11815">MTAIGDFLTDSENMIEFGARLRSRRLERNLTTETLAEKTGLNRKTIMDLEAGRDVRLSTVIKVFRAMHLLGILNTTLPDTLPGNEALSTRGQPRIRAYRSVAKKI</sequence>
<dbReference type="Pfam" id="PF13560">
    <property type="entry name" value="HTH_31"/>
    <property type="match status" value="1"/>
</dbReference>
<reference evidence="2" key="1">
    <citation type="submission" date="2009-10" db="EMBL/GenBank/DDBJ databases">
        <title>Diversity of trophic interactions inside an arsenic-rich microbial ecosystem.</title>
        <authorList>
            <person name="Bertin P.N."/>
            <person name="Heinrich-Salmeron A."/>
            <person name="Pelletier E."/>
            <person name="Goulhen-Chollet F."/>
            <person name="Arsene-Ploetze F."/>
            <person name="Gallien S."/>
            <person name="Calteau A."/>
            <person name="Vallenet D."/>
            <person name="Casiot C."/>
            <person name="Chane-Woon-Ming B."/>
            <person name="Giloteaux L."/>
            <person name="Barakat M."/>
            <person name="Bonnefoy V."/>
            <person name="Bruneel O."/>
            <person name="Chandler M."/>
            <person name="Cleiss J."/>
            <person name="Duran R."/>
            <person name="Elbaz-Poulichet F."/>
            <person name="Fonknechten N."/>
            <person name="Lauga B."/>
            <person name="Mornico D."/>
            <person name="Ortet P."/>
            <person name="Schaeffer C."/>
            <person name="Siguier P."/>
            <person name="Alexander Thil Smith A."/>
            <person name="Van Dorsselaer A."/>
            <person name="Weissenbach J."/>
            <person name="Medigue C."/>
            <person name="Le Paslier D."/>
        </authorList>
    </citation>
    <scope>NUCLEOTIDE SEQUENCE</scope>
</reference>
<dbReference type="AlphaFoldDB" id="E6QX17"/>
<dbReference type="SMART" id="SM00530">
    <property type="entry name" value="HTH_XRE"/>
    <property type="match status" value="1"/>
</dbReference>
<dbReference type="EMBL" id="CABR01000167">
    <property type="protein sequence ID" value="CBI11791.1"/>
    <property type="molecule type" value="Genomic_DNA"/>
</dbReference>
<dbReference type="InterPro" id="IPR001387">
    <property type="entry name" value="Cro/C1-type_HTH"/>
</dbReference>
<dbReference type="Gene3D" id="1.10.260.40">
    <property type="entry name" value="lambda repressor-like DNA-binding domains"/>
    <property type="match status" value="1"/>
</dbReference>
<dbReference type="PROSITE" id="PS50943">
    <property type="entry name" value="HTH_CROC1"/>
    <property type="match status" value="1"/>
</dbReference>